<dbReference type="PANTHER" id="PTHR32309:SF13">
    <property type="entry name" value="FERRIC ENTEROBACTIN TRANSPORT PROTEIN FEPE"/>
    <property type="match status" value="1"/>
</dbReference>
<feature type="transmembrane region" description="Helical" evidence="2">
    <location>
        <begin position="476"/>
        <end position="497"/>
    </location>
</feature>
<dbReference type="EMBL" id="BBPI01000012">
    <property type="protein sequence ID" value="GAL99791.1"/>
    <property type="molecule type" value="Genomic_DNA"/>
</dbReference>
<dbReference type="RefSeq" id="WP_042483608.1">
    <property type="nucleotide sequence ID" value="NZ_BBPI01000012.1"/>
</dbReference>
<dbReference type="GO" id="GO:0004713">
    <property type="term" value="F:protein tyrosine kinase activity"/>
    <property type="evidence" value="ECO:0007669"/>
    <property type="project" value="TreeGrafter"/>
</dbReference>
<dbReference type="eggNOG" id="COG3206">
    <property type="taxonomic scope" value="Bacteria"/>
</dbReference>
<keyword evidence="2" id="KW-0472">Membrane</keyword>
<comment type="caution">
    <text evidence="3">The sequence shown here is derived from an EMBL/GenBank/DDBJ whole genome shotgun (WGS) entry which is preliminary data.</text>
</comment>
<evidence type="ECO:0000313" key="4">
    <source>
        <dbReference type="Proteomes" id="UP000032305"/>
    </source>
</evidence>
<dbReference type="InterPro" id="IPR050445">
    <property type="entry name" value="Bact_polysacc_biosynth/exp"/>
</dbReference>
<sequence length="503" mass="53637">MSSIQDEIRIALHAIWIRRWLALAVAWAVCILGWLFVAQIPSKYESRARIAVQNSQILPDGMTTGPNSQMDSVDRVRQTLISAINLQKVVRGTDLAATVSSDADVAARVAQLAQSIKIENQQDTIFQLTVTQSSPKLAQQVAQKLIDIFVESNLLGDRNTTNQSLTFLDKQLSERQKQLQIAEAKRAQYLNQFAGGLPGTGSVADRIGLARSQMAQVDSDLAAAQSSVAAVQGQLAGTPRTVSEGGGAAVSPARARLATIQGQLADARARGYTENHPDVIALRNQLAAAQAAAKAEPAGGVAGGQPNPLYMSLQSMAAEKQSQLASLKIRKSQLQNDLDRLNASLATDPEAAAAQGAIDRDYQVLKDSYDQLLRQREQVALRGQAQNQTDSMRFSVIDPPTYPRAPSSPNRLLLLTGVFAAGLGLGVGSAFALSKLRQTFTTPQSLQRTMGMPVIGAIGEVVTRGQATARARRLKLFLGGTAALGAAYGLVLVVELLQRGMAA</sequence>
<feature type="transmembrane region" description="Helical" evidence="2">
    <location>
        <begin position="412"/>
        <end position="433"/>
    </location>
</feature>
<evidence type="ECO:0000313" key="3">
    <source>
        <dbReference type="EMBL" id="GAL99791.1"/>
    </source>
</evidence>
<feature type="coiled-coil region" evidence="1">
    <location>
        <begin position="165"/>
        <end position="192"/>
    </location>
</feature>
<keyword evidence="2" id="KW-1133">Transmembrane helix</keyword>
<evidence type="ECO:0000256" key="2">
    <source>
        <dbReference type="SAM" id="Phobius"/>
    </source>
</evidence>
<proteinExistence type="predicted"/>
<evidence type="ECO:0000256" key="1">
    <source>
        <dbReference type="SAM" id="Coils"/>
    </source>
</evidence>
<keyword evidence="1" id="KW-0175">Coiled coil</keyword>
<organism evidence="3 4">
    <name type="scientific">Sphingomonas parapaucimobilis NBRC 15100</name>
    <dbReference type="NCBI Taxonomy" id="1219049"/>
    <lineage>
        <taxon>Bacteria</taxon>
        <taxon>Pseudomonadati</taxon>
        <taxon>Pseudomonadota</taxon>
        <taxon>Alphaproteobacteria</taxon>
        <taxon>Sphingomonadales</taxon>
        <taxon>Sphingomonadaceae</taxon>
        <taxon>Sphingomonas</taxon>
    </lineage>
</organism>
<dbReference type="PANTHER" id="PTHR32309">
    <property type="entry name" value="TYROSINE-PROTEIN KINASE"/>
    <property type="match status" value="1"/>
</dbReference>
<dbReference type="AlphaFoldDB" id="A0A0A1W3Q5"/>
<dbReference type="NCBIfam" id="TIGR03007">
    <property type="entry name" value="pepcterm_ChnLen"/>
    <property type="match status" value="1"/>
</dbReference>
<accession>A0A0A1W3Q5</accession>
<dbReference type="InterPro" id="IPR014345">
    <property type="entry name" value="XrtA_polysacc_chain"/>
</dbReference>
<dbReference type="GO" id="GO:0005886">
    <property type="term" value="C:plasma membrane"/>
    <property type="evidence" value="ECO:0007669"/>
    <property type="project" value="TreeGrafter"/>
</dbReference>
<protein>
    <submittedName>
        <fullName evidence="3">Putative exopolysaccharide biosynthesis protein</fullName>
    </submittedName>
</protein>
<name>A0A0A1W3Q5_9SPHN</name>
<keyword evidence="4" id="KW-1185">Reference proteome</keyword>
<dbReference type="Proteomes" id="UP000032305">
    <property type="component" value="Unassembled WGS sequence"/>
</dbReference>
<keyword evidence="2" id="KW-0812">Transmembrane</keyword>
<feature type="coiled-coil region" evidence="1">
    <location>
        <begin position="317"/>
        <end position="344"/>
    </location>
</feature>
<dbReference type="OrthoDB" id="9795292at2"/>
<feature type="transmembrane region" description="Helical" evidence="2">
    <location>
        <begin position="20"/>
        <end position="37"/>
    </location>
</feature>
<gene>
    <name evidence="3" type="ORF">SP5_012_00090</name>
</gene>
<reference evidence="3 4" key="1">
    <citation type="submission" date="2014-11" db="EMBL/GenBank/DDBJ databases">
        <title>Whole genome shotgun sequence of Sphingomonas parapaucimobilis NBRC 15100.</title>
        <authorList>
            <person name="Katano-Makiyama Y."/>
            <person name="Hosoyama A."/>
            <person name="Hashimoto M."/>
            <person name="Hosoyama Y."/>
            <person name="Noguchi M."/>
            <person name="Numata M."/>
            <person name="Tsuchikane K."/>
            <person name="Hirakata S."/>
            <person name="Uohara A."/>
            <person name="Shimodaira J."/>
            <person name="Ohji S."/>
            <person name="Ichikawa N."/>
            <person name="Kimura A."/>
            <person name="Yamazoe A."/>
            <person name="Fujita N."/>
        </authorList>
    </citation>
    <scope>NUCLEOTIDE SEQUENCE [LARGE SCALE GENOMIC DNA]</scope>
    <source>
        <strain evidence="3 4">NBRC 15100</strain>
    </source>
</reference>